<sequence>MKKRRISAALLALSLSISGMSSIGANAAGQRVSVHDPSIIKTNGMYYVFGSHIDAAQSSDLMNWNTFSNGYARTNNVEFGNLSDNLKKAFAWSGEDLEDCAGGFAVWAPDVIWNPDFKCPDGTRGAYVMYFCTSSTYKRSVICYAWSKNIKGTYTFGDTLIYSGFYDTDSYVYSSSKSVNRKYTSTNIDELMASGEVTYNNSWFSNHDFNNQLFPNAIDPTIYYGTDGKMYMTYGSWSGGIFTLEIDPETGKCIHPKTGKTSDGRMVDSYFGTKIAGGYGKSGEGPFIEYNADTGYYYLWTTYGGLTSTGGYNMRVSRSRSPLGPFVDAAGNQAVLNSNTSLDSVGLKVMGNYKFSTLDKAYMACGHNSVLRDDDGQWYLVYHARFDDGYEIHQVRVHQMYFNAEGWPVVTPFEYAGDKLSKGGYNESDIVGKYEYINHGNATNGNIINYKTIYLNSNGTISGDASGTWKQGGTTADATLVIDGKTYKGYFYAGKNEKGKKVMSFTAVGSNNQTVWGAKNDQFSGTERAWTGDYTNAGYDLVYNTDSVTNEKPGASLKVSGTDLLSGVSYYIVNKNSNLSLDLPNGSTANGTNIQQWDQNGCFAQQFRIIAEDGGWCRIASVGDESMVISVAYNTGADGTNVELSTYTGADNQLFKVVESNGYYAFLTKCSGAKSSLDVFEWSKENGGNIAQYPYNTFDCQLFSVTPVCPAVNDGVYSFRRVSDGKVTGNRNVKRLSDGRYTLTEENGKSGTYTIKCNADGSYKLVDANGQGSDYVFEPVAKKAFVINPVVTISGDVDGNGVFNENDADMLHRYLAKQGGLNDASQGDINMDGRIDIMDLVEMRRKLLGR</sequence>
<feature type="signal peptide" evidence="7">
    <location>
        <begin position="1"/>
        <end position="27"/>
    </location>
</feature>
<organism evidence="9 10">
    <name type="scientific">Ruminococcus albus</name>
    <dbReference type="NCBI Taxonomy" id="1264"/>
    <lineage>
        <taxon>Bacteria</taxon>
        <taxon>Bacillati</taxon>
        <taxon>Bacillota</taxon>
        <taxon>Clostridia</taxon>
        <taxon>Eubacteriales</taxon>
        <taxon>Oscillospiraceae</taxon>
        <taxon>Ruminococcus</taxon>
    </lineage>
</organism>
<evidence type="ECO:0000256" key="1">
    <source>
        <dbReference type="ARBA" id="ARBA00004834"/>
    </source>
</evidence>
<dbReference type="SUPFAM" id="SSF75005">
    <property type="entry name" value="Arabinanase/levansucrase/invertase"/>
    <property type="match status" value="1"/>
</dbReference>
<dbReference type="GO" id="GO:0004553">
    <property type="term" value="F:hydrolase activity, hydrolyzing O-glycosyl compounds"/>
    <property type="evidence" value="ECO:0007669"/>
    <property type="project" value="InterPro"/>
</dbReference>
<dbReference type="PANTHER" id="PTHR43301:SF3">
    <property type="entry name" value="ARABINAN ENDO-1,5-ALPHA-L-ARABINOSIDASE A-RELATED"/>
    <property type="match status" value="1"/>
</dbReference>
<dbReference type="GO" id="GO:0000272">
    <property type="term" value="P:polysaccharide catabolic process"/>
    <property type="evidence" value="ECO:0007669"/>
    <property type="project" value="InterPro"/>
</dbReference>
<reference evidence="9 10" key="1">
    <citation type="submission" date="2016-10" db="EMBL/GenBank/DDBJ databases">
        <authorList>
            <person name="de Groot N.N."/>
        </authorList>
    </citation>
    <scope>NUCLEOTIDE SEQUENCE [LARGE SCALE GENOMIC DNA]</scope>
    <source>
        <strain evidence="9 10">AR67</strain>
    </source>
</reference>
<protein>
    <submittedName>
        <fullName evidence="9">Arabinan endo-1,5-alpha-L-arabinosidase</fullName>
    </submittedName>
</protein>
<dbReference type="InterPro" id="IPR023296">
    <property type="entry name" value="Glyco_hydro_beta-prop_sf"/>
</dbReference>
<dbReference type="EMBL" id="FOKQ01000005">
    <property type="protein sequence ID" value="SFB95077.1"/>
    <property type="molecule type" value="Genomic_DNA"/>
</dbReference>
<dbReference type="InterPro" id="IPR002105">
    <property type="entry name" value="Dockerin_1_rpt"/>
</dbReference>
<evidence type="ECO:0000256" key="7">
    <source>
        <dbReference type="SAM" id="SignalP"/>
    </source>
</evidence>
<dbReference type="Pfam" id="PF14200">
    <property type="entry name" value="RicinB_lectin_2"/>
    <property type="match status" value="1"/>
</dbReference>
<evidence type="ECO:0000256" key="2">
    <source>
        <dbReference type="ARBA" id="ARBA00009865"/>
    </source>
</evidence>
<dbReference type="Gene3D" id="2.80.10.50">
    <property type="match status" value="2"/>
</dbReference>
<dbReference type="Pfam" id="PF04616">
    <property type="entry name" value="Glyco_hydro_43"/>
    <property type="match status" value="1"/>
</dbReference>
<dbReference type="Pfam" id="PF16369">
    <property type="entry name" value="GH43_C"/>
    <property type="match status" value="1"/>
</dbReference>
<dbReference type="eggNOG" id="COG3507">
    <property type="taxonomic scope" value="Bacteria"/>
</dbReference>
<dbReference type="CDD" id="cd00161">
    <property type="entry name" value="beta-trefoil_Ricin-like"/>
    <property type="match status" value="1"/>
</dbReference>
<feature type="site" description="Important for catalytic activity, responsible for pKa modulation of the active site Glu and correct orientation of both the proton donor and substrate" evidence="6">
    <location>
        <position position="219"/>
    </location>
</feature>
<dbReference type="Gene3D" id="2.115.10.20">
    <property type="entry name" value="Glycosyl hydrolase domain, family 43"/>
    <property type="match status" value="1"/>
</dbReference>
<evidence type="ECO:0000256" key="6">
    <source>
        <dbReference type="PIRSR" id="PIRSR606710-2"/>
    </source>
</evidence>
<feature type="active site" description="Proton acceptor" evidence="5">
    <location>
        <position position="36"/>
    </location>
</feature>
<dbReference type="Gene3D" id="1.10.1330.10">
    <property type="entry name" value="Dockerin domain"/>
    <property type="match status" value="1"/>
</dbReference>
<gene>
    <name evidence="9" type="ORF">SAMN02910406_00889</name>
</gene>
<dbReference type="PROSITE" id="PS51766">
    <property type="entry name" value="DOCKERIN"/>
    <property type="match status" value="1"/>
</dbReference>
<evidence type="ECO:0000259" key="8">
    <source>
        <dbReference type="PROSITE" id="PS51766"/>
    </source>
</evidence>
<feature type="chain" id="PRO_5010216781" evidence="7">
    <location>
        <begin position="28"/>
        <end position="850"/>
    </location>
</feature>
<dbReference type="Proteomes" id="UP000182192">
    <property type="component" value="Unassembled WGS sequence"/>
</dbReference>
<comment type="pathway">
    <text evidence="1">Glycan metabolism; L-arabinan degradation.</text>
</comment>
<feature type="active site" description="Proton donor" evidence="5">
    <location>
        <position position="284"/>
    </location>
</feature>
<dbReference type="CDD" id="cd14256">
    <property type="entry name" value="Dockerin_I"/>
    <property type="match status" value="1"/>
</dbReference>
<feature type="domain" description="Dockerin" evidence="8">
    <location>
        <begin position="790"/>
        <end position="850"/>
    </location>
</feature>
<comment type="similarity">
    <text evidence="2">Belongs to the glycosyl hydrolase 43 family.</text>
</comment>
<evidence type="ECO:0000256" key="3">
    <source>
        <dbReference type="ARBA" id="ARBA00022801"/>
    </source>
</evidence>
<evidence type="ECO:0000313" key="9">
    <source>
        <dbReference type="EMBL" id="SFB95077.1"/>
    </source>
</evidence>
<dbReference type="InterPro" id="IPR036439">
    <property type="entry name" value="Dockerin_dom_sf"/>
</dbReference>
<dbReference type="InterPro" id="IPR016134">
    <property type="entry name" value="Dockerin_dom"/>
</dbReference>
<accession>A0A1I1F702</accession>
<name>A0A1I1F702_RUMAL</name>
<evidence type="ECO:0000256" key="4">
    <source>
        <dbReference type="ARBA" id="ARBA00023295"/>
    </source>
</evidence>
<dbReference type="SUPFAM" id="SSF63446">
    <property type="entry name" value="Type I dockerin domain"/>
    <property type="match status" value="1"/>
</dbReference>
<keyword evidence="3" id="KW-0378">Hydrolase</keyword>
<evidence type="ECO:0000313" key="10">
    <source>
        <dbReference type="Proteomes" id="UP000182192"/>
    </source>
</evidence>
<keyword evidence="7" id="KW-0732">Signal</keyword>
<dbReference type="InterPro" id="IPR018247">
    <property type="entry name" value="EF_Hand_1_Ca_BS"/>
</dbReference>
<dbReference type="InterPro" id="IPR000772">
    <property type="entry name" value="Ricin_B_lectin"/>
</dbReference>
<dbReference type="SUPFAM" id="SSF50370">
    <property type="entry name" value="Ricin B-like lectins"/>
    <property type="match status" value="1"/>
</dbReference>
<dbReference type="PROSITE" id="PS00018">
    <property type="entry name" value="EF_HAND_1"/>
    <property type="match status" value="1"/>
</dbReference>
<dbReference type="RefSeq" id="WP_074960371.1">
    <property type="nucleotide sequence ID" value="NZ_FOKQ01000005.1"/>
</dbReference>
<dbReference type="AlphaFoldDB" id="A0A1I1F702"/>
<keyword evidence="4" id="KW-0326">Glycosidase</keyword>
<dbReference type="PANTHER" id="PTHR43301">
    <property type="entry name" value="ARABINAN ENDO-1,5-ALPHA-L-ARABINOSIDASE"/>
    <property type="match status" value="1"/>
</dbReference>
<dbReference type="InterPro" id="IPR032291">
    <property type="entry name" value="Abn2_C"/>
</dbReference>
<dbReference type="InterPro" id="IPR006710">
    <property type="entry name" value="Glyco_hydro_43"/>
</dbReference>
<dbReference type="Gene3D" id="2.40.128.10">
    <property type="match status" value="1"/>
</dbReference>
<dbReference type="InterPro" id="IPR050727">
    <property type="entry name" value="GH43_arabinanases"/>
</dbReference>
<proteinExistence type="inferred from homology"/>
<evidence type="ECO:0000256" key="5">
    <source>
        <dbReference type="PIRSR" id="PIRSR606710-1"/>
    </source>
</evidence>
<dbReference type="OrthoDB" id="9801455at2"/>
<dbReference type="Pfam" id="PF00404">
    <property type="entry name" value="Dockerin_1"/>
    <property type="match status" value="1"/>
</dbReference>
<dbReference type="InterPro" id="IPR035992">
    <property type="entry name" value="Ricin_B-like_lectins"/>
</dbReference>